<dbReference type="CDD" id="cd07067">
    <property type="entry name" value="HP_PGM_like"/>
    <property type="match status" value="1"/>
</dbReference>
<dbReference type="GO" id="GO:0005737">
    <property type="term" value="C:cytoplasm"/>
    <property type="evidence" value="ECO:0007669"/>
    <property type="project" value="TreeGrafter"/>
</dbReference>
<dbReference type="Proteomes" id="UP000002171">
    <property type="component" value="Unassembled WGS sequence"/>
</dbReference>
<evidence type="ECO:0000313" key="1">
    <source>
        <dbReference type="EMBL" id="EAR61084.1"/>
    </source>
</evidence>
<dbReference type="SUPFAM" id="SSF53254">
    <property type="entry name" value="Phosphoglycerate mutase-like"/>
    <property type="match status" value="1"/>
</dbReference>
<proteinExistence type="predicted"/>
<name>A0A7U8C733_NEPCE</name>
<dbReference type="InterPro" id="IPR013078">
    <property type="entry name" value="His_Pase_superF_clade-1"/>
</dbReference>
<gene>
    <name evidence="1" type="ORF">MED92_01704</name>
</gene>
<protein>
    <recommendedName>
        <fullName evidence="3">Histidine phosphatase family protein</fullName>
    </recommendedName>
</protein>
<dbReference type="AlphaFoldDB" id="A0A7U8C733"/>
<accession>A0A7U8C733</accession>
<dbReference type="Pfam" id="PF00300">
    <property type="entry name" value="His_Phos_1"/>
    <property type="match status" value="1"/>
</dbReference>
<dbReference type="PANTHER" id="PTHR48100:SF1">
    <property type="entry name" value="HISTIDINE PHOSPHATASE FAMILY PROTEIN-RELATED"/>
    <property type="match status" value="1"/>
</dbReference>
<organism evidence="1 2">
    <name type="scientific">Neptuniibacter caesariensis</name>
    <dbReference type="NCBI Taxonomy" id="207954"/>
    <lineage>
        <taxon>Bacteria</taxon>
        <taxon>Pseudomonadati</taxon>
        <taxon>Pseudomonadota</taxon>
        <taxon>Gammaproteobacteria</taxon>
        <taxon>Oceanospirillales</taxon>
        <taxon>Oceanospirillaceae</taxon>
        <taxon>Neptuniibacter</taxon>
    </lineage>
</organism>
<evidence type="ECO:0000313" key="2">
    <source>
        <dbReference type="Proteomes" id="UP000002171"/>
    </source>
</evidence>
<dbReference type="SMART" id="SM00855">
    <property type="entry name" value="PGAM"/>
    <property type="match status" value="1"/>
</dbReference>
<reference evidence="1 2" key="1">
    <citation type="submission" date="2006-02" db="EMBL/GenBank/DDBJ databases">
        <authorList>
            <person name="Pinhassi J."/>
            <person name="Pedros-Alio C."/>
            <person name="Ferriera S."/>
            <person name="Johnson J."/>
            <person name="Kravitz S."/>
            <person name="Halpern A."/>
            <person name="Remington K."/>
            <person name="Beeson K."/>
            <person name="Tran B."/>
            <person name="Rogers Y.-H."/>
            <person name="Friedman R."/>
            <person name="Venter J.C."/>
        </authorList>
    </citation>
    <scope>NUCLEOTIDE SEQUENCE [LARGE SCALE GENOMIC DNA]</scope>
    <source>
        <strain evidence="1 2">MED92</strain>
    </source>
</reference>
<dbReference type="Gene3D" id="3.40.50.1240">
    <property type="entry name" value="Phosphoglycerate mutase-like"/>
    <property type="match status" value="1"/>
</dbReference>
<sequence length="207" mass="23266">MNLRSKLIDLFRHGAPGLTGVYLGHTDCPLSVDGRLAAAGAVSVQNHWDLIVSSPLMRCFETAQWLADRTGKELLVLPELKEFNFGSWDGRSFEEVYASDKKQADRFWADPQNAPPPGGETIEEFRLRVNKGLKELLDHPAVNPLVITHGGVIRMLTAEILGVDVERWSQIKVDYSHFTQLRFDYDGEQCWPQLISSNIKHPQTSPA</sequence>
<keyword evidence="2" id="KW-1185">Reference proteome</keyword>
<dbReference type="PANTHER" id="PTHR48100">
    <property type="entry name" value="BROAD-SPECIFICITY PHOSPHATASE YOR283W-RELATED"/>
    <property type="match status" value="1"/>
</dbReference>
<dbReference type="InterPro" id="IPR029033">
    <property type="entry name" value="His_PPase_superfam"/>
</dbReference>
<evidence type="ECO:0008006" key="3">
    <source>
        <dbReference type="Google" id="ProtNLM"/>
    </source>
</evidence>
<dbReference type="GO" id="GO:0016791">
    <property type="term" value="F:phosphatase activity"/>
    <property type="evidence" value="ECO:0007669"/>
    <property type="project" value="TreeGrafter"/>
</dbReference>
<dbReference type="EMBL" id="AAOW01000011">
    <property type="protein sequence ID" value="EAR61084.1"/>
    <property type="molecule type" value="Genomic_DNA"/>
</dbReference>
<comment type="caution">
    <text evidence="1">The sequence shown here is derived from an EMBL/GenBank/DDBJ whole genome shotgun (WGS) entry which is preliminary data.</text>
</comment>
<dbReference type="InterPro" id="IPR050275">
    <property type="entry name" value="PGM_Phosphatase"/>
</dbReference>